<dbReference type="SUPFAM" id="SSF56112">
    <property type="entry name" value="Protein kinase-like (PK-like)"/>
    <property type="match status" value="1"/>
</dbReference>
<protein>
    <recommendedName>
        <fullName evidence="3">Protein kinase domain-containing protein</fullName>
    </recommendedName>
</protein>
<organism evidence="1 2">
    <name type="scientific">Heterobasidion irregulare (strain TC 32-1)</name>
    <dbReference type="NCBI Taxonomy" id="747525"/>
    <lineage>
        <taxon>Eukaryota</taxon>
        <taxon>Fungi</taxon>
        <taxon>Dikarya</taxon>
        <taxon>Basidiomycota</taxon>
        <taxon>Agaricomycotina</taxon>
        <taxon>Agaricomycetes</taxon>
        <taxon>Russulales</taxon>
        <taxon>Bondarzewiaceae</taxon>
        <taxon>Heterobasidion</taxon>
        <taxon>Heterobasidion annosum species complex</taxon>
    </lineage>
</organism>
<dbReference type="OrthoDB" id="3250441at2759"/>
<evidence type="ECO:0000313" key="1">
    <source>
        <dbReference type="EMBL" id="ETW75962.1"/>
    </source>
</evidence>
<dbReference type="EMBL" id="KI925465">
    <property type="protein sequence ID" value="ETW75962.1"/>
    <property type="molecule type" value="Genomic_DNA"/>
</dbReference>
<name>W4JQX0_HETIT</name>
<dbReference type="InParanoid" id="W4JQX0"/>
<dbReference type="AlphaFoldDB" id="W4JQX0"/>
<dbReference type="HOGENOM" id="CLU_013871_2_2_1"/>
<dbReference type="eggNOG" id="ENOG502SRW1">
    <property type="taxonomic scope" value="Eukaryota"/>
</dbReference>
<accession>W4JQX0</accession>
<dbReference type="GeneID" id="20675709"/>
<reference evidence="1 2" key="1">
    <citation type="journal article" date="2012" name="New Phytol.">
        <title>Insight into trade-off between wood decay and parasitism from the genome of a fungal forest pathogen.</title>
        <authorList>
            <person name="Olson A."/>
            <person name="Aerts A."/>
            <person name="Asiegbu F."/>
            <person name="Belbahri L."/>
            <person name="Bouzid O."/>
            <person name="Broberg A."/>
            <person name="Canback B."/>
            <person name="Coutinho P.M."/>
            <person name="Cullen D."/>
            <person name="Dalman K."/>
            <person name="Deflorio G."/>
            <person name="van Diepen L.T."/>
            <person name="Dunand C."/>
            <person name="Duplessis S."/>
            <person name="Durling M."/>
            <person name="Gonthier P."/>
            <person name="Grimwood J."/>
            <person name="Fossdal C.G."/>
            <person name="Hansson D."/>
            <person name="Henrissat B."/>
            <person name="Hietala A."/>
            <person name="Himmelstrand K."/>
            <person name="Hoffmeister D."/>
            <person name="Hogberg N."/>
            <person name="James T.Y."/>
            <person name="Karlsson M."/>
            <person name="Kohler A."/>
            <person name="Kues U."/>
            <person name="Lee Y.H."/>
            <person name="Lin Y.C."/>
            <person name="Lind M."/>
            <person name="Lindquist E."/>
            <person name="Lombard V."/>
            <person name="Lucas S."/>
            <person name="Lunden K."/>
            <person name="Morin E."/>
            <person name="Murat C."/>
            <person name="Park J."/>
            <person name="Raffaello T."/>
            <person name="Rouze P."/>
            <person name="Salamov A."/>
            <person name="Schmutz J."/>
            <person name="Solheim H."/>
            <person name="Stahlberg J."/>
            <person name="Velez H."/>
            <person name="de Vries R.P."/>
            <person name="Wiebenga A."/>
            <person name="Woodward S."/>
            <person name="Yakovlev I."/>
            <person name="Garbelotto M."/>
            <person name="Martin F."/>
            <person name="Grigoriev I.V."/>
            <person name="Stenlid J."/>
        </authorList>
    </citation>
    <scope>NUCLEOTIDE SEQUENCE [LARGE SCALE GENOMIC DNA]</scope>
    <source>
        <strain evidence="1 2">TC 32-1</strain>
    </source>
</reference>
<evidence type="ECO:0000313" key="2">
    <source>
        <dbReference type="Proteomes" id="UP000030671"/>
    </source>
</evidence>
<sequence>MIYFLYSEFLMAKPPHVIDIKVDANETIDILLYQVYNEFKMEFEGARIGLARLSLYPLPSNPPIQLPPLETVTAVPERVEKYLQSHCPTEALVIDRLSDYIHEGESPRRVHFVLDISDEPVATLDKAEQTQLKVIDAAFEAQAPSSVSANVRTFKKEQQERPIYNGRDGFDGPPITLYSSIFAELKENLANLSAVTPNAEELGQTEAKVILDGSVFAVTEGNNRPIVLLEWKNELGIGGDPSLQIALTYRKYIAQKIFTRIRNASNCPCILIAIGGPHICILGAIFVDIVIVQPLTGYLLLGGNPLKREAADHIARIFHVVAKAVGKLDAMYMKLKPSEIPVHNRLLPSPTYRPGSTFEDQDALSPLNLKFERRYDYKGRHPQEYQRPIFLGTLRGRDVVIKFCEAYGVQAHKLLADQDPPLAPKLHLAVMVRGGLTMVVMDRIEGQNAFSRFGKSYPRDSVSPSEVEDLSFNKVKVDVKKAIDLLHASNLVFGDLRRPNIMVVRRPGTGDASEYDGGMLIDFDWAGPVGQTKYPSVINDSGEIDWAEGVKAGALIEKHHDLVMYQRL</sequence>
<proteinExistence type="predicted"/>
<keyword evidence="2" id="KW-1185">Reference proteome</keyword>
<dbReference type="InterPro" id="IPR011009">
    <property type="entry name" value="Kinase-like_dom_sf"/>
</dbReference>
<gene>
    <name evidence="1" type="ORF">HETIRDRAFT_446766</name>
</gene>
<dbReference type="Proteomes" id="UP000030671">
    <property type="component" value="Unassembled WGS sequence"/>
</dbReference>
<dbReference type="KEGG" id="hir:HETIRDRAFT_446766"/>
<dbReference type="RefSeq" id="XP_009552197.1">
    <property type="nucleotide sequence ID" value="XM_009553902.1"/>
</dbReference>
<evidence type="ECO:0008006" key="3">
    <source>
        <dbReference type="Google" id="ProtNLM"/>
    </source>
</evidence>